<accession>A0A939FUQ3</accession>
<name>A0A939FUQ3_9HYPH</name>
<evidence type="ECO:0000256" key="1">
    <source>
        <dbReference type="SAM" id="Phobius"/>
    </source>
</evidence>
<sequence>MLSATAGANLAIGLWSAPASILIFMALMGVSFGLYAPLFGAVWPERYGTAHLGAIKSLVRALMVFGTAVGA</sequence>
<keyword evidence="1" id="KW-0812">Transmembrane</keyword>
<dbReference type="Proteomes" id="UP000664122">
    <property type="component" value="Unassembled WGS sequence"/>
</dbReference>
<gene>
    <name evidence="2" type="ORF">J1C48_01005</name>
</gene>
<dbReference type="RefSeq" id="WP_207255788.1">
    <property type="nucleotide sequence ID" value="NZ_JAFMPP010000001.1"/>
</dbReference>
<evidence type="ECO:0000313" key="2">
    <source>
        <dbReference type="EMBL" id="MBO0661141.1"/>
    </source>
</evidence>
<evidence type="ECO:0008006" key="4">
    <source>
        <dbReference type="Google" id="ProtNLM"/>
    </source>
</evidence>
<dbReference type="AlphaFoldDB" id="A0A939FUQ3"/>
<protein>
    <recommendedName>
        <fullName evidence="4">MFS transporter</fullName>
    </recommendedName>
</protein>
<proteinExistence type="predicted"/>
<dbReference type="EMBL" id="JAFMPP010000001">
    <property type="protein sequence ID" value="MBO0661141.1"/>
    <property type="molecule type" value="Genomic_DNA"/>
</dbReference>
<reference evidence="2" key="1">
    <citation type="submission" date="2021-03" db="EMBL/GenBank/DDBJ databases">
        <title>Whole genome sequence of Jiella sp. CQZ9-1.</title>
        <authorList>
            <person name="Tuo L."/>
        </authorList>
    </citation>
    <scope>NUCLEOTIDE SEQUENCE</scope>
    <source>
        <strain evidence="2">CQZ9-1</strain>
    </source>
</reference>
<keyword evidence="1" id="KW-1133">Transmembrane helix</keyword>
<feature type="transmembrane region" description="Helical" evidence="1">
    <location>
        <begin position="12"/>
        <end position="36"/>
    </location>
</feature>
<comment type="caution">
    <text evidence="2">The sequence shown here is derived from an EMBL/GenBank/DDBJ whole genome shotgun (WGS) entry which is preliminary data.</text>
</comment>
<keyword evidence="1" id="KW-0472">Membrane</keyword>
<organism evidence="2 3">
    <name type="scientific">Jiella flava</name>
    <dbReference type="NCBI Taxonomy" id="2816857"/>
    <lineage>
        <taxon>Bacteria</taxon>
        <taxon>Pseudomonadati</taxon>
        <taxon>Pseudomonadota</taxon>
        <taxon>Alphaproteobacteria</taxon>
        <taxon>Hyphomicrobiales</taxon>
        <taxon>Aurantimonadaceae</taxon>
        <taxon>Jiella</taxon>
    </lineage>
</organism>
<keyword evidence="3" id="KW-1185">Reference proteome</keyword>
<evidence type="ECO:0000313" key="3">
    <source>
        <dbReference type="Proteomes" id="UP000664122"/>
    </source>
</evidence>